<dbReference type="GO" id="GO:0035613">
    <property type="term" value="F:RNA stem-loop binding"/>
    <property type="evidence" value="ECO:0007669"/>
    <property type="project" value="TreeGrafter"/>
</dbReference>
<evidence type="ECO:0000256" key="1">
    <source>
        <dbReference type="ARBA" id="ARBA00022679"/>
    </source>
</evidence>
<dbReference type="PANTHER" id="PTHR41694:SF3">
    <property type="entry name" value="RNA-DIRECTED DNA POLYMERASE-RELATED"/>
    <property type="match status" value="1"/>
</dbReference>
<organism evidence="8 9">
    <name type="scientific">Onychorhynchus coronatus</name>
    <name type="common">Royal flycatcher</name>
    <dbReference type="NCBI Taxonomy" id="360224"/>
    <lineage>
        <taxon>Eukaryota</taxon>
        <taxon>Metazoa</taxon>
        <taxon>Chordata</taxon>
        <taxon>Craniata</taxon>
        <taxon>Vertebrata</taxon>
        <taxon>Euteleostomi</taxon>
        <taxon>Archelosauria</taxon>
        <taxon>Archosauria</taxon>
        <taxon>Dinosauria</taxon>
        <taxon>Saurischia</taxon>
        <taxon>Theropoda</taxon>
        <taxon>Coelurosauria</taxon>
        <taxon>Aves</taxon>
        <taxon>Neognathae</taxon>
        <taxon>Neoaves</taxon>
        <taxon>Telluraves</taxon>
        <taxon>Australaves</taxon>
        <taxon>Passeriformes</taxon>
        <taxon>Tyrannidae</taxon>
        <taxon>Onychorhynchus</taxon>
    </lineage>
</organism>
<evidence type="ECO:0000259" key="7">
    <source>
        <dbReference type="Pfam" id="PF06817"/>
    </source>
</evidence>
<dbReference type="InterPro" id="IPR043128">
    <property type="entry name" value="Rev_trsase/Diguanyl_cyclase"/>
</dbReference>
<dbReference type="InterPro" id="IPR043502">
    <property type="entry name" value="DNA/RNA_pol_sf"/>
</dbReference>
<proteinExistence type="predicted"/>
<dbReference type="InterPro" id="IPR010661">
    <property type="entry name" value="RVT_thumb"/>
</dbReference>
<gene>
    <name evidence="8" type="primary">Ervk6_0</name>
    <name evidence="8" type="ORF">ONYCOR_R15296</name>
</gene>
<evidence type="ECO:0000256" key="5">
    <source>
        <dbReference type="ARBA" id="ARBA00022801"/>
    </source>
</evidence>
<protein>
    <submittedName>
        <fullName evidence="8">POK6 protein</fullName>
    </submittedName>
</protein>
<evidence type="ECO:0000256" key="3">
    <source>
        <dbReference type="ARBA" id="ARBA00022722"/>
    </source>
</evidence>
<keyword evidence="1" id="KW-0808">Transferase</keyword>
<accession>A0A7K6ADG6</accession>
<feature type="domain" description="Reverse transcriptase thumb" evidence="7">
    <location>
        <begin position="1"/>
        <end position="50"/>
    </location>
</feature>
<evidence type="ECO:0000256" key="2">
    <source>
        <dbReference type="ARBA" id="ARBA00022695"/>
    </source>
</evidence>
<feature type="non-terminal residue" evidence="8">
    <location>
        <position position="1"/>
    </location>
</feature>
<dbReference type="GO" id="GO:0003964">
    <property type="term" value="F:RNA-directed DNA polymerase activity"/>
    <property type="evidence" value="ECO:0007669"/>
    <property type="project" value="UniProtKB-KW"/>
</dbReference>
<dbReference type="GO" id="GO:0004519">
    <property type="term" value="F:endonuclease activity"/>
    <property type="evidence" value="ECO:0007669"/>
    <property type="project" value="UniProtKB-KW"/>
</dbReference>
<sequence length="99" mass="11528">LQRLLGAVNWLRPFLGLTTEELHPLFELLKGSPDLKFEWSLTAEEKQALEVCSKAIENRQSRRKNPELQICLALVPSRFQPFAVLFRWDQAEKDPLRVL</sequence>
<evidence type="ECO:0000313" key="9">
    <source>
        <dbReference type="Proteomes" id="UP000550309"/>
    </source>
</evidence>
<keyword evidence="5" id="KW-0378">Hydrolase</keyword>
<evidence type="ECO:0000313" key="8">
    <source>
        <dbReference type="EMBL" id="NWU88023.1"/>
    </source>
</evidence>
<keyword evidence="6" id="KW-0695">RNA-directed DNA polymerase</keyword>
<dbReference type="Proteomes" id="UP000550309">
    <property type="component" value="Unassembled WGS sequence"/>
</dbReference>
<dbReference type="Gene3D" id="3.30.70.270">
    <property type="match status" value="1"/>
</dbReference>
<feature type="non-terminal residue" evidence="8">
    <location>
        <position position="99"/>
    </location>
</feature>
<dbReference type="PANTHER" id="PTHR41694">
    <property type="entry name" value="ENDOGENOUS RETROVIRUS GROUP K MEMBER POL PROTEIN"/>
    <property type="match status" value="1"/>
</dbReference>
<keyword evidence="9" id="KW-1185">Reference proteome</keyword>
<dbReference type="GO" id="GO:0016787">
    <property type="term" value="F:hydrolase activity"/>
    <property type="evidence" value="ECO:0007669"/>
    <property type="project" value="UniProtKB-KW"/>
</dbReference>
<keyword evidence="2" id="KW-0548">Nucleotidyltransferase</keyword>
<name>A0A7K6ADG6_ONYCO</name>
<dbReference type="AlphaFoldDB" id="A0A7K6ADG6"/>
<reference evidence="8 9" key="1">
    <citation type="submission" date="2019-09" db="EMBL/GenBank/DDBJ databases">
        <title>Bird 10,000 Genomes (B10K) Project - Family phase.</title>
        <authorList>
            <person name="Zhang G."/>
        </authorList>
    </citation>
    <scope>NUCLEOTIDE SEQUENCE [LARGE SCALE GENOMIC DNA]</scope>
    <source>
        <strain evidence="8">B10K-DU-028-75</strain>
        <tissue evidence="8">Mixed tissue sample</tissue>
    </source>
</reference>
<keyword evidence="4" id="KW-0255">Endonuclease</keyword>
<dbReference type="OrthoDB" id="9395730at2759"/>
<dbReference type="SUPFAM" id="SSF56672">
    <property type="entry name" value="DNA/RNA polymerases"/>
    <property type="match status" value="1"/>
</dbReference>
<evidence type="ECO:0000256" key="6">
    <source>
        <dbReference type="ARBA" id="ARBA00022918"/>
    </source>
</evidence>
<keyword evidence="3" id="KW-0540">Nuclease</keyword>
<evidence type="ECO:0000256" key="4">
    <source>
        <dbReference type="ARBA" id="ARBA00022759"/>
    </source>
</evidence>
<dbReference type="Pfam" id="PF06817">
    <property type="entry name" value="RVT_thumb"/>
    <property type="match status" value="1"/>
</dbReference>
<dbReference type="EMBL" id="VZRK01001137">
    <property type="protein sequence ID" value="NWU88023.1"/>
    <property type="molecule type" value="Genomic_DNA"/>
</dbReference>
<comment type="caution">
    <text evidence="8">The sequence shown here is derived from an EMBL/GenBank/DDBJ whole genome shotgun (WGS) entry which is preliminary data.</text>
</comment>